<keyword evidence="5" id="KW-1185">Reference proteome</keyword>
<evidence type="ECO:0000256" key="1">
    <source>
        <dbReference type="ARBA" id="ARBA00022448"/>
    </source>
</evidence>
<evidence type="ECO:0000259" key="3">
    <source>
        <dbReference type="Pfam" id="PF00005"/>
    </source>
</evidence>
<dbReference type="SUPFAM" id="SSF52540">
    <property type="entry name" value="P-loop containing nucleoside triphosphate hydrolases"/>
    <property type="match status" value="1"/>
</dbReference>
<evidence type="ECO:0000313" key="4">
    <source>
        <dbReference type="EMBL" id="KAK1929734.1"/>
    </source>
</evidence>
<dbReference type="Proteomes" id="UP001259832">
    <property type="component" value="Unassembled WGS sequence"/>
</dbReference>
<dbReference type="PANTHER" id="PTHR19229">
    <property type="entry name" value="ATP-BINDING CASSETTE TRANSPORTER SUBFAMILY A ABCA"/>
    <property type="match status" value="1"/>
</dbReference>
<sequence>MYSDRITCLLGHNGAGKMTLISMLTGVTPPTAGDATFHGLLFREEMDEIRESLGICFQDDVLYLELSVHRLPVVVEDSRNATLITKNKFVTSTFR</sequence>
<keyword evidence="4" id="KW-0067">ATP-binding</keyword>
<dbReference type="InterPro" id="IPR027417">
    <property type="entry name" value="P-loop_NTPase"/>
</dbReference>
<proteinExistence type="predicted"/>
<keyword evidence="4" id="KW-0547">Nucleotide-binding</keyword>
<gene>
    <name evidence="4" type="ORF">P3T76_014769</name>
</gene>
<dbReference type="GO" id="GO:0140359">
    <property type="term" value="F:ABC-type transporter activity"/>
    <property type="evidence" value="ECO:0007669"/>
    <property type="project" value="InterPro"/>
</dbReference>
<evidence type="ECO:0000256" key="2">
    <source>
        <dbReference type="ARBA" id="ARBA00022737"/>
    </source>
</evidence>
<organism evidence="4 5">
    <name type="scientific">Phytophthora citrophthora</name>
    <dbReference type="NCBI Taxonomy" id="4793"/>
    <lineage>
        <taxon>Eukaryota</taxon>
        <taxon>Sar</taxon>
        <taxon>Stramenopiles</taxon>
        <taxon>Oomycota</taxon>
        <taxon>Peronosporomycetes</taxon>
        <taxon>Peronosporales</taxon>
        <taxon>Peronosporaceae</taxon>
        <taxon>Phytophthora</taxon>
    </lineage>
</organism>
<reference evidence="4" key="1">
    <citation type="submission" date="2023-08" db="EMBL/GenBank/DDBJ databases">
        <title>Reference Genome Resource for the Citrus Pathogen Phytophthora citrophthora.</title>
        <authorList>
            <person name="Moller H."/>
            <person name="Coetzee B."/>
            <person name="Rose L.J."/>
            <person name="Van Niekerk J.M."/>
        </authorList>
    </citation>
    <scope>NUCLEOTIDE SEQUENCE</scope>
    <source>
        <strain evidence="4">STE-U-9442</strain>
    </source>
</reference>
<dbReference type="Gene3D" id="3.40.50.300">
    <property type="entry name" value="P-loop containing nucleotide triphosphate hydrolases"/>
    <property type="match status" value="1"/>
</dbReference>
<evidence type="ECO:0000313" key="5">
    <source>
        <dbReference type="Proteomes" id="UP001259832"/>
    </source>
</evidence>
<comment type="caution">
    <text evidence="4">The sequence shown here is derived from an EMBL/GenBank/DDBJ whole genome shotgun (WGS) entry which is preliminary data.</text>
</comment>
<keyword evidence="1" id="KW-0813">Transport</keyword>
<dbReference type="PANTHER" id="PTHR19229:SF36">
    <property type="entry name" value="ATP-BINDING CASSETTE SUB-FAMILY A MEMBER 2"/>
    <property type="match status" value="1"/>
</dbReference>
<accession>A0AAD9G0K3</accession>
<dbReference type="GO" id="GO:0016020">
    <property type="term" value="C:membrane"/>
    <property type="evidence" value="ECO:0007669"/>
    <property type="project" value="InterPro"/>
</dbReference>
<feature type="domain" description="ABC transporter" evidence="3">
    <location>
        <begin position="2"/>
        <end position="76"/>
    </location>
</feature>
<dbReference type="Pfam" id="PF00005">
    <property type="entry name" value="ABC_tran"/>
    <property type="match status" value="1"/>
</dbReference>
<dbReference type="AlphaFoldDB" id="A0AAD9G0K3"/>
<dbReference type="InterPro" id="IPR003439">
    <property type="entry name" value="ABC_transporter-like_ATP-bd"/>
</dbReference>
<dbReference type="InterPro" id="IPR026082">
    <property type="entry name" value="ABCA"/>
</dbReference>
<dbReference type="GO" id="GO:0016887">
    <property type="term" value="F:ATP hydrolysis activity"/>
    <property type="evidence" value="ECO:0007669"/>
    <property type="project" value="InterPro"/>
</dbReference>
<protein>
    <submittedName>
        <fullName evidence="4">ATP-binding cassette sub-family A member 2</fullName>
    </submittedName>
</protein>
<dbReference type="EMBL" id="JASMQC010000045">
    <property type="protein sequence ID" value="KAK1929734.1"/>
    <property type="molecule type" value="Genomic_DNA"/>
</dbReference>
<dbReference type="GO" id="GO:0005524">
    <property type="term" value="F:ATP binding"/>
    <property type="evidence" value="ECO:0007669"/>
    <property type="project" value="UniProtKB-KW"/>
</dbReference>
<dbReference type="GO" id="GO:0005319">
    <property type="term" value="F:lipid transporter activity"/>
    <property type="evidence" value="ECO:0007669"/>
    <property type="project" value="TreeGrafter"/>
</dbReference>
<name>A0AAD9G0K3_9STRA</name>
<keyword evidence="2" id="KW-0677">Repeat</keyword>